<accession>A0A0U5H5U3</accession>
<reference evidence="2" key="1">
    <citation type="journal article" date="2016" name="Genome Announc.">
        <title>Draft genome sequences of fungus Aspergillus calidoustus.</title>
        <authorList>
            <person name="Horn F."/>
            <person name="Linde J."/>
            <person name="Mattern D.J."/>
            <person name="Walther G."/>
            <person name="Guthke R."/>
            <person name="Scherlach K."/>
            <person name="Martin K."/>
            <person name="Brakhage A.A."/>
            <person name="Petzke L."/>
            <person name="Valiante V."/>
        </authorList>
    </citation>
    <scope>NUCLEOTIDE SEQUENCE [LARGE SCALE GENOMIC DNA]</scope>
    <source>
        <strain evidence="2">SF006504</strain>
    </source>
</reference>
<dbReference type="Gene3D" id="3.40.50.720">
    <property type="entry name" value="NAD(P)-binding Rossmann-like Domain"/>
    <property type="match status" value="1"/>
</dbReference>
<sequence length="61" mass="6391">MAPSILIASATGNTTETLSQLLQAPDSPFHTHRILALTRSPTSPVAQHLASLPSVSVIEQS</sequence>
<keyword evidence="2" id="KW-1185">Reference proteome</keyword>
<dbReference type="EMBL" id="CDMC01000014">
    <property type="protein sequence ID" value="CEL09348.1"/>
    <property type="molecule type" value="Genomic_DNA"/>
</dbReference>
<dbReference type="STRING" id="454130.A0A0U5H5U3"/>
<evidence type="ECO:0000313" key="1">
    <source>
        <dbReference type="EMBL" id="CEL09348.1"/>
    </source>
</evidence>
<organism evidence="1 2">
    <name type="scientific">Aspergillus calidoustus</name>
    <dbReference type="NCBI Taxonomy" id="454130"/>
    <lineage>
        <taxon>Eukaryota</taxon>
        <taxon>Fungi</taxon>
        <taxon>Dikarya</taxon>
        <taxon>Ascomycota</taxon>
        <taxon>Pezizomycotina</taxon>
        <taxon>Eurotiomycetes</taxon>
        <taxon>Eurotiomycetidae</taxon>
        <taxon>Eurotiales</taxon>
        <taxon>Aspergillaceae</taxon>
        <taxon>Aspergillus</taxon>
        <taxon>Aspergillus subgen. Nidulantes</taxon>
    </lineage>
</organism>
<evidence type="ECO:0000313" key="2">
    <source>
        <dbReference type="Proteomes" id="UP000054771"/>
    </source>
</evidence>
<protein>
    <recommendedName>
        <fullName evidence="3">NAD(P)-binding domain-containing protein</fullName>
    </recommendedName>
</protein>
<gene>
    <name evidence="1" type="ORF">ASPCAL12485</name>
</gene>
<dbReference type="OMA" id="PFHTHRI"/>
<proteinExistence type="predicted"/>
<evidence type="ECO:0008006" key="3">
    <source>
        <dbReference type="Google" id="ProtNLM"/>
    </source>
</evidence>
<dbReference type="OrthoDB" id="413314at2759"/>
<name>A0A0U5H5U3_ASPCI</name>
<dbReference type="Proteomes" id="UP000054771">
    <property type="component" value="Unassembled WGS sequence"/>
</dbReference>
<dbReference type="AlphaFoldDB" id="A0A0U5H5U3"/>